<organism evidence="2">
    <name type="scientific">uncultured Solirubrobacteraceae bacterium</name>
    <dbReference type="NCBI Taxonomy" id="1162706"/>
    <lineage>
        <taxon>Bacteria</taxon>
        <taxon>Bacillati</taxon>
        <taxon>Actinomycetota</taxon>
        <taxon>Thermoleophilia</taxon>
        <taxon>Solirubrobacterales</taxon>
        <taxon>Solirubrobacteraceae</taxon>
        <taxon>environmental samples</taxon>
    </lineage>
</organism>
<evidence type="ECO:0008006" key="3">
    <source>
        <dbReference type="Google" id="ProtNLM"/>
    </source>
</evidence>
<evidence type="ECO:0000256" key="1">
    <source>
        <dbReference type="SAM" id="Phobius"/>
    </source>
</evidence>
<dbReference type="EMBL" id="CADCVL010000106">
    <property type="protein sequence ID" value="CAA9469198.1"/>
    <property type="molecule type" value="Genomic_DNA"/>
</dbReference>
<accession>A0A6J4RB26</accession>
<name>A0A6J4RB26_9ACTN</name>
<dbReference type="NCBIfam" id="NF037959">
    <property type="entry name" value="MFS_SpdSyn"/>
    <property type="match status" value="1"/>
</dbReference>
<feature type="transmembrane region" description="Helical" evidence="1">
    <location>
        <begin position="24"/>
        <end position="47"/>
    </location>
</feature>
<reference evidence="2" key="1">
    <citation type="submission" date="2020-02" db="EMBL/GenBank/DDBJ databases">
        <authorList>
            <person name="Meier V. D."/>
        </authorList>
    </citation>
    <scope>NUCLEOTIDE SEQUENCE</scope>
    <source>
        <strain evidence="2">AVDCRST_MAG65</strain>
    </source>
</reference>
<proteinExistence type="predicted"/>
<keyword evidence="1" id="KW-0812">Transmembrane</keyword>
<feature type="transmembrane region" description="Helical" evidence="1">
    <location>
        <begin position="53"/>
        <end position="69"/>
    </location>
</feature>
<protein>
    <recommendedName>
        <fullName evidence="3">Major facilitator superfamily (MFS) profile domain-containing protein</fullName>
    </recommendedName>
</protein>
<sequence>MISPYAIRLSVERLEDSGKTAGRLYAISTLGSLLGTFTSALVLIPLLGTRRTFLAYALMLAVVAVLGLRRNRALV</sequence>
<feature type="non-terminal residue" evidence="2">
    <location>
        <position position="75"/>
    </location>
</feature>
<dbReference type="AlphaFoldDB" id="A0A6J4RB26"/>
<evidence type="ECO:0000313" key="2">
    <source>
        <dbReference type="EMBL" id="CAA9469198.1"/>
    </source>
</evidence>
<keyword evidence="1" id="KW-1133">Transmembrane helix</keyword>
<keyword evidence="1" id="KW-0472">Membrane</keyword>
<gene>
    <name evidence="2" type="ORF">AVDCRST_MAG65-607</name>
</gene>